<keyword evidence="4" id="KW-0574">Periplasm</keyword>
<keyword evidence="2" id="KW-0732">Signal</keyword>
<dbReference type="PROSITE" id="PS50914">
    <property type="entry name" value="BON"/>
    <property type="match status" value="1"/>
</dbReference>
<evidence type="ECO:0000313" key="7">
    <source>
        <dbReference type="EMBL" id="PLP97970.1"/>
    </source>
</evidence>
<reference evidence="7 8" key="1">
    <citation type="submission" date="2017-12" db="EMBL/GenBank/DDBJ databases">
        <title>Genome sequence of the active heterotrophic nitrifier-denitrifier, Cupriavidus pauculus UM1.</title>
        <authorList>
            <person name="Putonti C."/>
            <person name="Castignetti D."/>
        </authorList>
    </citation>
    <scope>NUCLEOTIDE SEQUENCE [LARGE SCALE GENOMIC DNA]</scope>
    <source>
        <strain evidence="7 8">UM1</strain>
    </source>
</reference>
<dbReference type="SMART" id="SM00749">
    <property type="entry name" value="BON"/>
    <property type="match status" value="1"/>
</dbReference>
<gene>
    <name evidence="7" type="ORF">CYJ10_24645</name>
</gene>
<evidence type="ECO:0000256" key="2">
    <source>
        <dbReference type="ARBA" id="ARBA00022729"/>
    </source>
</evidence>
<evidence type="ECO:0000256" key="1">
    <source>
        <dbReference type="ARBA" id="ARBA00004418"/>
    </source>
</evidence>
<proteinExistence type="predicted"/>
<evidence type="ECO:0000313" key="8">
    <source>
        <dbReference type="Proteomes" id="UP000234341"/>
    </source>
</evidence>
<dbReference type="InterPro" id="IPR014004">
    <property type="entry name" value="Transpt-assoc_nodulatn_dom_bac"/>
</dbReference>
<dbReference type="AlphaFoldDB" id="A0A2N5C709"/>
<comment type="caution">
    <text evidence="7">The sequence shown here is derived from an EMBL/GenBank/DDBJ whole genome shotgun (WGS) entry which is preliminary data.</text>
</comment>
<keyword evidence="3" id="KW-0677">Repeat</keyword>
<dbReference type="Pfam" id="PF04972">
    <property type="entry name" value="BON"/>
    <property type="match status" value="1"/>
</dbReference>
<dbReference type="GO" id="GO:0042597">
    <property type="term" value="C:periplasmic space"/>
    <property type="evidence" value="ECO:0007669"/>
    <property type="project" value="UniProtKB-SubCell"/>
</dbReference>
<dbReference type="Proteomes" id="UP000234341">
    <property type="component" value="Unassembled WGS sequence"/>
</dbReference>
<accession>A0A2N5C709</accession>
<evidence type="ECO:0000256" key="5">
    <source>
        <dbReference type="ARBA" id="ARBA00070588"/>
    </source>
</evidence>
<organism evidence="7 8">
    <name type="scientific">Cupriavidus pauculus</name>
    <dbReference type="NCBI Taxonomy" id="82633"/>
    <lineage>
        <taxon>Bacteria</taxon>
        <taxon>Pseudomonadati</taxon>
        <taxon>Pseudomonadota</taxon>
        <taxon>Betaproteobacteria</taxon>
        <taxon>Burkholderiales</taxon>
        <taxon>Burkholderiaceae</taxon>
        <taxon>Cupriavidus</taxon>
    </lineage>
</organism>
<feature type="domain" description="BON" evidence="6">
    <location>
        <begin position="83"/>
        <end position="151"/>
    </location>
</feature>
<dbReference type="FunFam" id="3.30.1340.30:FF:000001">
    <property type="entry name" value="Molecular chaperone OsmY"/>
    <property type="match status" value="1"/>
</dbReference>
<evidence type="ECO:0000259" key="6">
    <source>
        <dbReference type="PROSITE" id="PS50914"/>
    </source>
</evidence>
<comment type="subcellular location">
    <subcellularLocation>
        <location evidence="1">Periplasm</location>
    </subcellularLocation>
</comment>
<dbReference type="EMBL" id="PJRP01000014">
    <property type="protein sequence ID" value="PLP97970.1"/>
    <property type="molecule type" value="Genomic_DNA"/>
</dbReference>
<dbReference type="PANTHER" id="PTHR34606">
    <property type="entry name" value="BON DOMAIN-CONTAINING PROTEIN"/>
    <property type="match status" value="1"/>
</dbReference>
<name>A0A2N5C709_9BURK</name>
<dbReference type="InterPro" id="IPR007055">
    <property type="entry name" value="BON_dom"/>
</dbReference>
<protein>
    <recommendedName>
        <fullName evidence="5">Osmotically-inducible protein Y</fullName>
    </recommendedName>
</protein>
<evidence type="ECO:0000256" key="3">
    <source>
        <dbReference type="ARBA" id="ARBA00022737"/>
    </source>
</evidence>
<sequence>MPRRATACSGRFAYPRGHSAPAIINFVRFEVVQMRSTHSVAFATGAAFLALTAGFYAPLGLTAPPATVTNPNPTHENVSEGISDTTITTKVKASLLDQKDLSSVHIHVRTREGVVRLTGTVPTTTERHMATDVAKRVSGVTSVENHLGIHKS</sequence>
<dbReference type="InterPro" id="IPR051686">
    <property type="entry name" value="Lipoprotein_DolP"/>
</dbReference>
<dbReference type="Gene3D" id="3.30.1340.30">
    <property type="match status" value="1"/>
</dbReference>
<dbReference type="PANTHER" id="PTHR34606:SF15">
    <property type="entry name" value="BON DOMAIN-CONTAINING PROTEIN"/>
    <property type="match status" value="1"/>
</dbReference>
<evidence type="ECO:0000256" key="4">
    <source>
        <dbReference type="ARBA" id="ARBA00022764"/>
    </source>
</evidence>